<feature type="transmembrane region" description="Helical" evidence="1">
    <location>
        <begin position="27"/>
        <end position="45"/>
    </location>
</feature>
<reference evidence="2 3" key="1">
    <citation type="submission" date="2021-12" db="EMBL/GenBank/DDBJ databases">
        <title>Genome sequencing of bacteria with rrn-lacking chromosome and rrn-plasmid.</title>
        <authorList>
            <person name="Anda M."/>
            <person name="Iwasaki W."/>
        </authorList>
    </citation>
    <scope>NUCLEOTIDE SEQUENCE [LARGE SCALE GENOMIC DNA]</scope>
    <source>
        <strain evidence="2 3">NBRC 15940</strain>
    </source>
</reference>
<dbReference type="InterPro" id="IPR007404">
    <property type="entry name" value="YdjM-like"/>
</dbReference>
<sequence length="237" mass="26833">MANFTTHSIIGASAAVAVSYHYMATEAFLPALSLGLLTYIGSIFPDVDSKNAIFTRILFRFIGVSLGLFFSFLSYNLLTPTQTFILFFGVFGFVLFILKPLFNQHTKHRGAWHSFPMALLSSFLIGGTIKWAVLHLGLFHEMVAFPLTIPLSAAFAFFTGYLVHLLLDELYSIMKIKLSLGTALTLFDPKQASLYAGLYIAALIAFFWLWEPSYTENILMLTSWGKWIWVHYEQWII</sequence>
<evidence type="ECO:0000313" key="3">
    <source>
        <dbReference type="Proteomes" id="UP001310022"/>
    </source>
</evidence>
<dbReference type="Pfam" id="PF04307">
    <property type="entry name" value="YdjM"/>
    <property type="match status" value="1"/>
</dbReference>
<feature type="transmembrane region" description="Helical" evidence="1">
    <location>
        <begin position="145"/>
        <end position="167"/>
    </location>
</feature>
<feature type="transmembrane region" description="Helical" evidence="1">
    <location>
        <begin position="84"/>
        <end position="102"/>
    </location>
</feature>
<organism evidence="2 3">
    <name type="scientific">Persicobacter diffluens</name>
    <dbReference type="NCBI Taxonomy" id="981"/>
    <lineage>
        <taxon>Bacteria</taxon>
        <taxon>Pseudomonadati</taxon>
        <taxon>Bacteroidota</taxon>
        <taxon>Cytophagia</taxon>
        <taxon>Cytophagales</taxon>
        <taxon>Persicobacteraceae</taxon>
        <taxon>Persicobacter</taxon>
    </lineage>
</organism>
<evidence type="ECO:0000313" key="2">
    <source>
        <dbReference type="EMBL" id="GJM63493.1"/>
    </source>
</evidence>
<gene>
    <name evidence="2" type="ORF">PEDI_40450</name>
</gene>
<dbReference type="Proteomes" id="UP001310022">
    <property type="component" value="Unassembled WGS sequence"/>
</dbReference>
<name>A0AAN5AP63_9BACT</name>
<comment type="caution">
    <text evidence="2">The sequence shown here is derived from an EMBL/GenBank/DDBJ whole genome shotgun (WGS) entry which is preliminary data.</text>
</comment>
<keyword evidence="1" id="KW-0812">Transmembrane</keyword>
<feature type="transmembrane region" description="Helical" evidence="1">
    <location>
        <begin position="57"/>
        <end position="78"/>
    </location>
</feature>
<feature type="transmembrane region" description="Helical" evidence="1">
    <location>
        <begin position="192"/>
        <end position="210"/>
    </location>
</feature>
<keyword evidence="1" id="KW-1133">Transmembrane helix</keyword>
<protein>
    <submittedName>
        <fullName evidence="2">Membrane protein</fullName>
    </submittedName>
</protein>
<feature type="transmembrane region" description="Helical" evidence="1">
    <location>
        <begin position="114"/>
        <end position="133"/>
    </location>
</feature>
<keyword evidence="3" id="KW-1185">Reference proteome</keyword>
<proteinExistence type="predicted"/>
<accession>A0AAN5AP63</accession>
<keyword evidence="1" id="KW-0472">Membrane</keyword>
<evidence type="ECO:0000256" key="1">
    <source>
        <dbReference type="SAM" id="Phobius"/>
    </source>
</evidence>
<dbReference type="AlphaFoldDB" id="A0AAN5AP63"/>
<dbReference type="RefSeq" id="WP_338238650.1">
    <property type="nucleotide sequence ID" value="NZ_BQKE01000003.1"/>
</dbReference>
<dbReference type="EMBL" id="BQKE01000003">
    <property type="protein sequence ID" value="GJM63493.1"/>
    <property type="molecule type" value="Genomic_DNA"/>
</dbReference>